<dbReference type="InterPro" id="IPR036637">
    <property type="entry name" value="Phosphohistidine_dom_sf"/>
</dbReference>
<feature type="domain" description="Pyruvate phosphate dikinase AMP/ATP-binding" evidence="2">
    <location>
        <begin position="45"/>
        <end position="137"/>
    </location>
</feature>
<dbReference type="Gene3D" id="3.30.470.20">
    <property type="entry name" value="ATP-grasp fold, B domain"/>
    <property type="match status" value="1"/>
</dbReference>
<dbReference type="RefSeq" id="WP_055083055.1">
    <property type="nucleotide sequence ID" value="NZ_CXSU01000006.1"/>
</dbReference>
<keyword evidence="3" id="KW-0670">Pyruvate</keyword>
<evidence type="ECO:0000259" key="2">
    <source>
        <dbReference type="Pfam" id="PF01326"/>
    </source>
</evidence>
<dbReference type="STRING" id="420998.JDO7802_00885"/>
<evidence type="ECO:0000313" key="3">
    <source>
        <dbReference type="EMBL" id="CTQ48877.1"/>
    </source>
</evidence>
<dbReference type="OrthoDB" id="3590125at2"/>
<dbReference type="InterPro" id="IPR002192">
    <property type="entry name" value="PPDK_AMP/ATP-bd"/>
</dbReference>
<reference evidence="3 4" key="1">
    <citation type="submission" date="2015-07" db="EMBL/GenBank/DDBJ databases">
        <authorList>
            <person name="Noorani M."/>
        </authorList>
    </citation>
    <scope>NUCLEOTIDE SEQUENCE [LARGE SCALE GENOMIC DNA]</scope>
    <source>
        <strain evidence="3 4">CECT 7802</strain>
    </source>
</reference>
<dbReference type="PANTHER" id="PTHR43615">
    <property type="entry name" value="PHOSPHOENOLPYRUVATE SYNTHASE-RELATED"/>
    <property type="match status" value="1"/>
</dbReference>
<evidence type="ECO:0000259" key="1">
    <source>
        <dbReference type="Pfam" id="PF00391"/>
    </source>
</evidence>
<gene>
    <name evidence="3" type="ORF">JDO7802_00885</name>
</gene>
<dbReference type="Gene3D" id="3.50.30.10">
    <property type="entry name" value="Phosphohistidine domain"/>
    <property type="match status" value="1"/>
</dbReference>
<protein>
    <submittedName>
        <fullName evidence="3">Phosphoenolpyruvate synthase</fullName>
    </submittedName>
</protein>
<accession>A0A0M6YHX7</accession>
<dbReference type="Pfam" id="PF00391">
    <property type="entry name" value="PEP-utilizers"/>
    <property type="match status" value="1"/>
</dbReference>
<dbReference type="NCBIfam" id="NF004508">
    <property type="entry name" value="PRK05849.1"/>
    <property type="match status" value="1"/>
</dbReference>
<organism evidence="3 4">
    <name type="scientific">Jannaschia donghaensis</name>
    <dbReference type="NCBI Taxonomy" id="420998"/>
    <lineage>
        <taxon>Bacteria</taxon>
        <taxon>Pseudomonadati</taxon>
        <taxon>Pseudomonadota</taxon>
        <taxon>Alphaproteobacteria</taxon>
        <taxon>Rhodobacterales</taxon>
        <taxon>Roseobacteraceae</taxon>
        <taxon>Jannaschia</taxon>
    </lineage>
</organism>
<dbReference type="InterPro" id="IPR013815">
    <property type="entry name" value="ATP_grasp_subdomain_1"/>
</dbReference>
<dbReference type="SUPFAM" id="SSF56059">
    <property type="entry name" value="Glutathione synthetase ATP-binding domain-like"/>
    <property type="match status" value="1"/>
</dbReference>
<dbReference type="Gene3D" id="3.30.1490.20">
    <property type="entry name" value="ATP-grasp fold, A domain"/>
    <property type="match status" value="1"/>
</dbReference>
<name>A0A0M6YHX7_9RHOB</name>
<sequence>MTALPSRLLSTKAETLRNLAGLVQGAHILPQVALRCGDWWIDRKAAIETVQQELGPDTALIVRSSARSEDTLTQSNAGAFASILNVTGADELARAINAVIASYGGTNDPEDVVLIQPMLRDVALSGVAFTHDPSTKSPYRVISLHRGPDTTSVTAGEGDIETHVLTPDAEPEAPELTAVVRLLDELETLVPDQPLDIEFARDTSGAVYLLQVRALVMSGPRPATSRADHRATTRRIAAKVAAAQKAHPYLCGQSTVFGVMPDWNPAEIIGTRPRPLALSLYRNLVTDATWAYQRNNYGYRNLRSFPLLQSFAGQPYIDVRLSFNSFIPADLDEGIANRLVDHYIARLVAAPTLHDKIEFEIVFSCYTLDLPERIKSLEDAGFSEQECRQILKSLRRLTNRVIDKKNGLWRLDAAKIETLKSRHDRIAASDLAPQERIYWLLEDCKRYGTLPFAGLARAGFMAVQLLRSLVTTGVFTETDYQDFMQSVDTVSGQFSRDSVRLDRASFLARYGHLRPGTYDIRSPRYDEAPGLYLDGRDRSDSGSEHKAPQFGLSLLQMRQIREMLAKHKLRLDVVELMEFLHVGIEQREYAKFVFTRNLSDAMAILSDWGQSLGFSADDLSYAQISAIQDLSARTDDPAELIGRSIEEGRRAYVETQSVWLPPLITRPENVHAFQLPESEPNFVTQSQATGAVVLLRPGAQRDDLDGAIVFIQSADPGYDWLFSRGIAGLVTEYGGVNSHMAIRAGELRLPAVIGAGELLFRRWSRAQRVHIDCAGRRVEKIA</sequence>
<dbReference type="PANTHER" id="PTHR43615:SF1">
    <property type="entry name" value="PPDK_N DOMAIN-CONTAINING PROTEIN"/>
    <property type="match status" value="1"/>
</dbReference>
<dbReference type="EMBL" id="CXSU01000006">
    <property type="protein sequence ID" value="CTQ48877.1"/>
    <property type="molecule type" value="Genomic_DNA"/>
</dbReference>
<evidence type="ECO:0000313" key="4">
    <source>
        <dbReference type="Proteomes" id="UP000049222"/>
    </source>
</evidence>
<dbReference type="InterPro" id="IPR008279">
    <property type="entry name" value="PEP-util_enz_mobile_dom"/>
</dbReference>
<dbReference type="InterPro" id="IPR051549">
    <property type="entry name" value="PEP_Utilizing_Enz"/>
</dbReference>
<dbReference type="Pfam" id="PF01326">
    <property type="entry name" value="PPDK_N"/>
    <property type="match status" value="1"/>
</dbReference>
<dbReference type="GO" id="GO:0016301">
    <property type="term" value="F:kinase activity"/>
    <property type="evidence" value="ECO:0007669"/>
    <property type="project" value="InterPro"/>
</dbReference>
<dbReference type="SUPFAM" id="SSF52009">
    <property type="entry name" value="Phosphohistidine domain"/>
    <property type="match status" value="1"/>
</dbReference>
<keyword evidence="4" id="KW-1185">Reference proteome</keyword>
<feature type="domain" description="PEP-utilising enzyme mobile" evidence="1">
    <location>
        <begin position="705"/>
        <end position="773"/>
    </location>
</feature>
<dbReference type="Proteomes" id="UP000049222">
    <property type="component" value="Unassembled WGS sequence"/>
</dbReference>
<proteinExistence type="predicted"/>
<dbReference type="AlphaFoldDB" id="A0A0M6YHX7"/>
<dbReference type="GO" id="GO:0005524">
    <property type="term" value="F:ATP binding"/>
    <property type="evidence" value="ECO:0007669"/>
    <property type="project" value="InterPro"/>
</dbReference>